<reference evidence="19" key="2">
    <citation type="journal article" date="2020" name="Microorganisms">
        <title>Osmotic Adaptation and Compatible Solute Biosynthesis of Phototrophic Bacteria as Revealed from Genome Analyses.</title>
        <authorList>
            <person name="Imhoff J.F."/>
            <person name="Rahn T."/>
            <person name="Kunzel S."/>
            <person name="Keller A."/>
            <person name="Neulinger S.C."/>
        </authorList>
    </citation>
    <scope>NUCLEOTIDE SEQUENCE</scope>
    <source>
        <strain evidence="19">DSM 9154</strain>
    </source>
</reference>
<keyword evidence="8" id="KW-0408">Iron</keyword>
<evidence type="ECO:0000313" key="20">
    <source>
        <dbReference type="Proteomes" id="UP000778970"/>
    </source>
</evidence>
<keyword evidence="20" id="KW-1185">Reference proteome</keyword>
<dbReference type="InterPro" id="IPR039426">
    <property type="entry name" value="TonB-dep_rcpt-like"/>
</dbReference>
<evidence type="ECO:0000256" key="13">
    <source>
        <dbReference type="ARBA" id="ARBA00023237"/>
    </source>
</evidence>
<keyword evidence="7" id="KW-0732">Signal</keyword>
<evidence type="ECO:0000256" key="15">
    <source>
        <dbReference type="RuleBase" id="RU003357"/>
    </source>
</evidence>
<dbReference type="RefSeq" id="WP_037256224.1">
    <property type="nucleotide sequence ID" value="NZ_NRRE01000026.1"/>
</dbReference>
<keyword evidence="5" id="KW-0410">Iron transport</keyword>
<dbReference type="InterPro" id="IPR012910">
    <property type="entry name" value="Plug_dom"/>
</dbReference>
<accession>A0A934QJD3</accession>
<evidence type="ECO:0000256" key="11">
    <source>
        <dbReference type="ARBA" id="ARBA00023136"/>
    </source>
</evidence>
<keyword evidence="6 14" id="KW-0812">Transmembrane</keyword>
<comment type="subcellular location">
    <subcellularLocation>
        <location evidence="1 14">Cell outer membrane</location>
        <topology evidence="1 14">Multi-pass membrane protein</topology>
    </subcellularLocation>
</comment>
<dbReference type="EMBL" id="NRRE01000026">
    <property type="protein sequence ID" value="MBK1697957.1"/>
    <property type="molecule type" value="Genomic_DNA"/>
</dbReference>
<feature type="domain" description="TonB-dependent receptor plug" evidence="18">
    <location>
        <begin position="60"/>
        <end position="163"/>
    </location>
</feature>
<keyword evidence="13 14" id="KW-0998">Cell outer membrane</keyword>
<dbReference type="InterPro" id="IPR000531">
    <property type="entry name" value="Beta-barrel_TonB"/>
</dbReference>
<dbReference type="Gene3D" id="2.170.130.10">
    <property type="entry name" value="TonB-dependent receptor, plug domain"/>
    <property type="match status" value="1"/>
</dbReference>
<evidence type="ECO:0000256" key="12">
    <source>
        <dbReference type="ARBA" id="ARBA00023170"/>
    </source>
</evidence>
<feature type="domain" description="TonB-dependent receptor-like beta-barrel" evidence="17">
    <location>
        <begin position="238"/>
        <end position="674"/>
    </location>
</feature>
<proteinExistence type="inferred from homology"/>
<keyword evidence="11 14" id="KW-0472">Membrane</keyword>
<dbReference type="GO" id="GO:0015891">
    <property type="term" value="P:siderophore transport"/>
    <property type="evidence" value="ECO:0007669"/>
    <property type="project" value="InterPro"/>
</dbReference>
<dbReference type="FunFam" id="2.170.130.10:FF:000001">
    <property type="entry name" value="Catecholate siderophore TonB-dependent receptor"/>
    <property type="match status" value="1"/>
</dbReference>
<dbReference type="Pfam" id="PF07715">
    <property type="entry name" value="Plug"/>
    <property type="match status" value="1"/>
</dbReference>
<dbReference type="NCBIfam" id="NF010651">
    <property type="entry name" value="PRK14050.1"/>
    <property type="match status" value="1"/>
</dbReference>
<evidence type="ECO:0000256" key="6">
    <source>
        <dbReference type="ARBA" id="ARBA00022692"/>
    </source>
</evidence>
<evidence type="ECO:0000256" key="3">
    <source>
        <dbReference type="ARBA" id="ARBA00022448"/>
    </source>
</evidence>
<dbReference type="CDD" id="cd01347">
    <property type="entry name" value="ligand_gated_channel"/>
    <property type="match status" value="1"/>
</dbReference>
<evidence type="ECO:0000256" key="1">
    <source>
        <dbReference type="ARBA" id="ARBA00004571"/>
    </source>
</evidence>
<keyword evidence="3 14" id="KW-0813">Transport</keyword>
<dbReference type="Gene3D" id="2.40.170.20">
    <property type="entry name" value="TonB-dependent receptor, beta-barrel domain"/>
    <property type="match status" value="1"/>
</dbReference>
<feature type="region of interest" description="Disordered" evidence="16">
    <location>
        <begin position="1"/>
        <end position="21"/>
    </location>
</feature>
<feature type="region of interest" description="Disordered" evidence="16">
    <location>
        <begin position="36"/>
        <end position="55"/>
    </location>
</feature>
<feature type="compositionally biased region" description="Polar residues" evidence="16">
    <location>
        <begin position="1"/>
        <end position="10"/>
    </location>
</feature>
<comment type="similarity">
    <text evidence="2 14 15">Belongs to the TonB-dependent receptor family.</text>
</comment>
<evidence type="ECO:0000256" key="7">
    <source>
        <dbReference type="ARBA" id="ARBA00022729"/>
    </source>
</evidence>
<dbReference type="GO" id="GO:0038023">
    <property type="term" value="F:signaling receptor activity"/>
    <property type="evidence" value="ECO:0007669"/>
    <property type="project" value="InterPro"/>
</dbReference>
<dbReference type="SUPFAM" id="SSF56935">
    <property type="entry name" value="Porins"/>
    <property type="match status" value="1"/>
</dbReference>
<name>A0A934QJD3_9PROT</name>
<dbReference type="NCBIfam" id="TIGR01783">
    <property type="entry name" value="TonB-siderophor"/>
    <property type="match status" value="1"/>
</dbReference>
<dbReference type="PANTHER" id="PTHR32552:SF68">
    <property type="entry name" value="FERRICHROME OUTER MEMBRANE TRANSPORTER_PHAGE RECEPTOR"/>
    <property type="match status" value="1"/>
</dbReference>
<evidence type="ECO:0000256" key="9">
    <source>
        <dbReference type="ARBA" id="ARBA00023065"/>
    </source>
</evidence>
<dbReference type="GO" id="GO:0009279">
    <property type="term" value="C:cell outer membrane"/>
    <property type="evidence" value="ECO:0007669"/>
    <property type="project" value="UniProtKB-SubCell"/>
</dbReference>
<comment type="caution">
    <text evidence="19">The sequence shown here is derived from an EMBL/GenBank/DDBJ whole genome shotgun (WGS) entry which is preliminary data.</text>
</comment>
<keyword evidence="9" id="KW-0406">Ion transport</keyword>
<dbReference type="AlphaFoldDB" id="A0A934QJD3"/>
<dbReference type="PROSITE" id="PS52016">
    <property type="entry name" value="TONB_DEPENDENT_REC_3"/>
    <property type="match status" value="1"/>
</dbReference>
<dbReference type="GO" id="GO:0015344">
    <property type="term" value="F:siderophore uptake transmembrane transporter activity"/>
    <property type="evidence" value="ECO:0007669"/>
    <property type="project" value="TreeGrafter"/>
</dbReference>
<dbReference type="InterPro" id="IPR036942">
    <property type="entry name" value="Beta-barrel_TonB_sf"/>
</dbReference>
<evidence type="ECO:0000256" key="8">
    <source>
        <dbReference type="ARBA" id="ARBA00023004"/>
    </source>
</evidence>
<dbReference type="InterPro" id="IPR010105">
    <property type="entry name" value="TonB_sidphr_rcpt"/>
</dbReference>
<keyword evidence="4 14" id="KW-1134">Transmembrane beta strand</keyword>
<evidence type="ECO:0000256" key="2">
    <source>
        <dbReference type="ARBA" id="ARBA00009810"/>
    </source>
</evidence>
<evidence type="ECO:0000256" key="5">
    <source>
        <dbReference type="ARBA" id="ARBA00022496"/>
    </source>
</evidence>
<evidence type="ECO:0000313" key="19">
    <source>
        <dbReference type="EMBL" id="MBK1697957.1"/>
    </source>
</evidence>
<reference evidence="19" key="1">
    <citation type="submission" date="2017-08" db="EMBL/GenBank/DDBJ databases">
        <authorList>
            <person name="Imhoff J.F."/>
            <person name="Rahn T."/>
            <person name="Kuenzel S."/>
            <person name="Neulinger S.C."/>
        </authorList>
    </citation>
    <scope>NUCLEOTIDE SEQUENCE</scope>
    <source>
        <strain evidence="19">DSM 9154</strain>
    </source>
</reference>
<evidence type="ECO:0000256" key="10">
    <source>
        <dbReference type="ARBA" id="ARBA00023077"/>
    </source>
</evidence>
<keyword evidence="12 19" id="KW-0675">Receptor</keyword>
<sequence>MVLALSSSPAIAQDENDSGSVELPTLVVEGEEVGGIADPASPEGYVPTESTAGSKTATPIEEIPQSVSVIGREEMDDRGAQKVDEALRYTPGVFAQPFGVDTDTDWAYIRGFDVTQSGMFLDGLQLYSYAFAGIINDSFLLDGVEVLRGPASVLYGGSSAGGVVNQLSKRANGERIRYLEAGITDSPNGYLGFDIGDQVSEDGPWSYRLVGRIKGGDTQVEHADNFRGVIAPSLLFEPDNDTRLELFASYQYDDQRHTNGFFPYVGTVERASYGYIPRDLYYSEPERDKFEAEQSSIGYELEHQLNDTVTLRSTSRWFHVEREEYGPYPYDTNTSDDVLSRINFAHDTTADLAQTDNQAIFDVDTGPLSHTLMTGVSYENYRIDQWQASGSARPLDPKDPTYTNSGLTLNDPYTDETITLDRLGLYAQDQVKFGDGWIVTLNGRYDRTWIDRNDRTAADVDYSDQDGAFSGRAGLAYAFDNGITPYVSATRFFEPQIGTDGNNDPVGPQTGNQYEAGVKYQPTFMQALFTASVFELTRSNTLQSVWDGSGYSYSTVGEIRSRGIELEAKANVTDNLKLTAALTRYDLEITDDIDQSIVGNQPRLVPETLASVWLDYTIHTGTFQGLGFGAGVRYQGESYADNANTLKVPDAAPVDAAIHYDRDGWGVSLNVTNVFDERYVAGCQGAETCGYGEGRTALLKTHINF</sequence>
<organism evidence="19 20">
    <name type="scientific">Rhodovibrio salinarum</name>
    <dbReference type="NCBI Taxonomy" id="1087"/>
    <lineage>
        <taxon>Bacteria</taxon>
        <taxon>Pseudomonadati</taxon>
        <taxon>Pseudomonadota</taxon>
        <taxon>Alphaproteobacteria</taxon>
        <taxon>Rhodospirillales</taxon>
        <taxon>Rhodovibrionaceae</taxon>
        <taxon>Rhodovibrio</taxon>
    </lineage>
</organism>
<dbReference type="InterPro" id="IPR037066">
    <property type="entry name" value="Plug_dom_sf"/>
</dbReference>
<dbReference type="Proteomes" id="UP000778970">
    <property type="component" value="Unassembled WGS sequence"/>
</dbReference>
<dbReference type="Pfam" id="PF00593">
    <property type="entry name" value="TonB_dep_Rec_b-barrel"/>
    <property type="match status" value="1"/>
</dbReference>
<gene>
    <name evidence="19" type="ORF">CKO21_11960</name>
</gene>
<evidence type="ECO:0000256" key="14">
    <source>
        <dbReference type="PROSITE-ProRule" id="PRU01360"/>
    </source>
</evidence>
<protein>
    <submittedName>
        <fullName evidence="19">TonB-dependent siderophore receptor</fullName>
    </submittedName>
</protein>
<evidence type="ECO:0000259" key="18">
    <source>
        <dbReference type="Pfam" id="PF07715"/>
    </source>
</evidence>
<evidence type="ECO:0000256" key="4">
    <source>
        <dbReference type="ARBA" id="ARBA00022452"/>
    </source>
</evidence>
<evidence type="ECO:0000256" key="16">
    <source>
        <dbReference type="SAM" id="MobiDB-lite"/>
    </source>
</evidence>
<keyword evidence="10 15" id="KW-0798">TonB box</keyword>
<dbReference type="PANTHER" id="PTHR32552">
    <property type="entry name" value="FERRICHROME IRON RECEPTOR-RELATED"/>
    <property type="match status" value="1"/>
</dbReference>
<evidence type="ECO:0000259" key="17">
    <source>
        <dbReference type="Pfam" id="PF00593"/>
    </source>
</evidence>